<dbReference type="NCBIfam" id="TIGR01733">
    <property type="entry name" value="AA-adenyl-dom"/>
    <property type="match status" value="5"/>
</dbReference>
<dbReference type="Gene3D" id="3.40.50.980">
    <property type="match status" value="4"/>
</dbReference>
<evidence type="ECO:0000256" key="4">
    <source>
        <dbReference type="ARBA" id="ARBA00022737"/>
    </source>
</evidence>
<dbReference type="InterPro" id="IPR036736">
    <property type="entry name" value="ACP-like_sf"/>
</dbReference>
<dbReference type="Gene3D" id="3.40.50.12780">
    <property type="entry name" value="N-terminal domain of ligase-like"/>
    <property type="match status" value="3"/>
</dbReference>
<keyword evidence="3" id="KW-0597">Phosphoprotein</keyword>
<dbReference type="Gene3D" id="2.30.38.10">
    <property type="entry name" value="Luciferase, Domain 3"/>
    <property type="match status" value="2"/>
</dbReference>
<feature type="domain" description="Carrier" evidence="7">
    <location>
        <begin position="511"/>
        <end position="585"/>
    </location>
</feature>
<dbReference type="SUPFAM" id="SSF56801">
    <property type="entry name" value="Acetyl-CoA synthetase-like"/>
    <property type="match status" value="5"/>
</dbReference>
<feature type="domain" description="Carrier" evidence="7">
    <location>
        <begin position="5046"/>
        <end position="5120"/>
    </location>
</feature>
<feature type="domain" description="Carrier" evidence="7">
    <location>
        <begin position="6587"/>
        <end position="6661"/>
    </location>
</feature>
<dbReference type="InterPro" id="IPR010071">
    <property type="entry name" value="AA_adenyl_dom"/>
</dbReference>
<evidence type="ECO:0000256" key="5">
    <source>
        <dbReference type="ARBA" id="ARBA00023194"/>
    </source>
</evidence>
<protein>
    <submittedName>
        <fullName evidence="8">Nonribosomal peptide synthetase CepB</fullName>
    </submittedName>
</protein>
<dbReference type="PROSITE" id="PS50075">
    <property type="entry name" value="CARRIER"/>
    <property type="match status" value="5"/>
</dbReference>
<dbReference type="InterPro" id="IPR006162">
    <property type="entry name" value="Ppantetheine_attach_site"/>
</dbReference>
<dbReference type="InterPro" id="IPR025110">
    <property type="entry name" value="AMP-bd_C"/>
</dbReference>
<gene>
    <name evidence="8" type="ORF">J2S47_005525</name>
</gene>
<dbReference type="InterPro" id="IPR020806">
    <property type="entry name" value="PKS_PP-bd"/>
</dbReference>
<dbReference type="PROSITE" id="PS00012">
    <property type="entry name" value="PHOSPHOPANTETHEINE"/>
    <property type="match status" value="1"/>
</dbReference>
<comment type="caution">
    <text evidence="8">The sequence shown here is derived from an EMBL/GenBank/DDBJ whole genome shotgun (WGS) entry which is preliminary data.</text>
</comment>
<dbReference type="NCBIfam" id="TIGR01720">
    <property type="entry name" value="NRPS-para261"/>
    <property type="match status" value="5"/>
</dbReference>
<accession>A0ABT9LNA5</accession>
<dbReference type="Gene3D" id="1.10.1200.10">
    <property type="entry name" value="ACP-like"/>
    <property type="match status" value="5"/>
</dbReference>
<dbReference type="InterPro" id="IPR020845">
    <property type="entry name" value="AMP-binding_CS"/>
</dbReference>
<dbReference type="SUPFAM" id="SSF52777">
    <property type="entry name" value="CoA-dependent acyltransferases"/>
    <property type="match status" value="18"/>
</dbReference>
<dbReference type="Pfam" id="PF00550">
    <property type="entry name" value="PP-binding"/>
    <property type="match status" value="5"/>
</dbReference>
<dbReference type="SMART" id="SM00823">
    <property type="entry name" value="PKS_PP"/>
    <property type="match status" value="5"/>
</dbReference>
<dbReference type="Gene3D" id="3.30.300.30">
    <property type="match status" value="5"/>
</dbReference>
<dbReference type="NCBIfam" id="NF004282">
    <property type="entry name" value="PRK05691.1"/>
    <property type="match status" value="7"/>
</dbReference>
<keyword evidence="9" id="KW-1185">Reference proteome</keyword>
<dbReference type="GeneID" id="91554503"/>
<dbReference type="CDD" id="cd19543">
    <property type="entry name" value="DCL_NRPS"/>
    <property type="match status" value="3"/>
</dbReference>
<comment type="cofactor">
    <cofactor evidence="1">
        <name>pantetheine 4'-phosphate</name>
        <dbReference type="ChEBI" id="CHEBI:47942"/>
    </cofactor>
</comment>
<organism evidence="8 9">
    <name type="scientific">Streptomyces griseoviridis</name>
    <dbReference type="NCBI Taxonomy" id="45398"/>
    <lineage>
        <taxon>Bacteria</taxon>
        <taxon>Bacillati</taxon>
        <taxon>Actinomycetota</taxon>
        <taxon>Actinomycetes</taxon>
        <taxon>Kitasatosporales</taxon>
        <taxon>Streptomycetaceae</taxon>
        <taxon>Streptomyces</taxon>
    </lineage>
</organism>
<keyword evidence="4" id="KW-0677">Repeat</keyword>
<dbReference type="InterPro" id="IPR010060">
    <property type="entry name" value="NRPS_synth"/>
</dbReference>
<dbReference type="InterPro" id="IPR023213">
    <property type="entry name" value="CAT-like_dom_sf"/>
</dbReference>
<dbReference type="Pfam" id="PF00501">
    <property type="entry name" value="AMP-binding"/>
    <property type="match status" value="5"/>
</dbReference>
<dbReference type="InterPro" id="IPR042099">
    <property type="entry name" value="ANL_N_sf"/>
</dbReference>
<dbReference type="EMBL" id="JAURUD010000001">
    <property type="protein sequence ID" value="MDP9685023.1"/>
    <property type="molecule type" value="Genomic_DNA"/>
</dbReference>
<dbReference type="CDD" id="cd05930">
    <property type="entry name" value="A_NRPS"/>
    <property type="match status" value="4"/>
</dbReference>
<evidence type="ECO:0000256" key="2">
    <source>
        <dbReference type="ARBA" id="ARBA00022450"/>
    </source>
</evidence>
<feature type="region of interest" description="Disordered" evidence="6">
    <location>
        <begin position="1"/>
        <end position="37"/>
    </location>
</feature>
<reference evidence="8 9" key="1">
    <citation type="submission" date="2023-07" db="EMBL/GenBank/DDBJ databases">
        <title>Sequencing the genomes of 1000 actinobacteria strains.</title>
        <authorList>
            <person name="Klenk H.-P."/>
        </authorList>
    </citation>
    <scope>NUCLEOTIDE SEQUENCE [LARGE SCALE GENOMIC DNA]</scope>
    <source>
        <strain evidence="8 9">DSM 40229</strain>
    </source>
</reference>
<sequence>MSDARSLRPDHADRPEATTPRAGRPSTPAARQSVPDRVAAWAARSPRAVAVRCGTRTVSYAELDARANRLARYLRRTGTAPEARVGLALGRGVDMVAAVLGVWRAGAAYVPLDPAYPADRLRHMVTTSGAAPVIDDAWLAAADAVIDAEPDTPLGIPLDLDQLAYVIYTSGSTGRPKGVAVTHRAVADLVDAMTPILGAGPGETTLQFASFSFDASVLDLAVTLAAGGTLAVARTEERADPAALARMIHDTGVTVASVVPSLLSTLDPRSVPGVRNWLLGAERLTAGLAARWRAHTGLWNTYGPTEATVMATAVEIPSGATAQDAPPPIGRPLDGTHVLVLDAALRPVPAGTVGEVYLAGLGLARGYLGRPDLTAERFVACPFLPGQRMYRTGDLARWSDDGLLHFAGRADDQVKIRGFRIELGEVQSALAAHPAVTQAVVLVRDGRLAAYVAATGAPGPADLRAFTAGRLPAYMVPATVTVLDTLPLTVNGKVDTAALPVGEPARPAGRAPSTPVEELLCGLFAEVLGEEGIGADDDFFVLGGDSILSMTVVSGARRAGYVLTTREVFEHRTPARLAALARPLTTTPAPDGTATATGEIPLTPVMRELLDRVAPQDVAQVYQSVLVATPAGLDAAVLTSAIRALVERHEMLRARLVPGPGTGTSTSTGPGAGSAEWRLVVPEEVPERVRVRRVDAAGLGTAELDALVAAHAEQAVGRLDPLAGVMLEAVWFDAGPATAGRLLLVADHLVVDGVSWRVLSADLAFAYGELSAGRPAGLQPVVTSFRQWARGLAAQAGSEERLAELARWRDLLRTAEPVLAEDAPDRSRWLGATVRRVSVRVPVGVTAGLLGGVPAAFHAGVEDVLLAGLVGAVAGWEVAGGSSVFVVDVEGHGRVPLGEGDDLSRTVGWFTGVRPVRVDVRGVDAGAARSGGGAAGELVKRVKEQLRNVPGDGLGFGVLRYLNEETAETLAGLPVPEIGFNYLGRFDSRDDAWHLIGDGFGEGIAGDAPVMHALEVEGIVHDLAGGPELVLSVSWPERLLGEGSARALVEGWAGMLEGLVAHVERAGGGGFTPSDFPLVALDQARVEEVEAAVAGLVEVLPVSPLQEGLLFHSLFDVGSVDVYVEQLVLEVRGLLDVGVLRASWQAVVDRHAGLRAGFWQPSGSVRPVQVIAEGVEVPWRCVDLSRVSGGQAWAESERIAVEERARRFDLARPPLLRVLLVRVGVDEWRLAVTLHHLVLDGWSLPLLLREVWTAYAAGGTADDLAPALPSRAYYSWLDHQDRPAARQAWTQALAGLDEPTLIAPATDALGPGTTAQYVVRLDDELDAALRELASGAGVTLNTVVQVAWAVVVGALAGRRDVVFGATVAGRPAELPGMETMLGLFINTVPVRVRLDGSCTVAELLGVVQAEQSGLLDHQHLGLSEIQRAAGPGAGFDTLLAFENYRVGRSDPPAPLRLVGTGVRESTHYALTLGVSPIDGLELRIDHRLDLYDTTAAEALAGRLIRVLEQMAAGPEARVGTLTLLDAGERARVVEEWNTTGRPVDAALVPELVAEWAARTPEAVAVRCGSVELSYAELDARANRLGRLLRECGVGVESRVGLRLPRGVDMVVAVLGVWKAGAAYVPLDPEYPAERLAFMAADSGAALVIDEAWLADAAVAAQSDAPLGVEVGSDQLAYVIYTSGSTGRPKGVAVAHGGLSNLVAAMGPVLGAGPGEVTLQFASFSFDASVLDVAVTLARGGTLAIASGEERTDGQALAEMVREAGVTVASVVPSLLGVLDPQAVSGVRNWVLGAERLNADLAARWRAQAGVWNTYGPTEATVMTTAVEIAEGVTPEDAPPAIGRPLTNTRVFVLDGFLRPVAPDMVGEVYLAGPGLARGYLGRPDLTAERFVACPFLPGQRMYRTGDLARWSDDGLLHFAGRADEQVKIRGFRIELGEVESVVAAHPDVAQAIVVVREGRLVAYVVSSGEPAGVREFAAARLPEYMVPSVVMVLDALPLTPNGKVDQAALPAPETGAEAGRAPSSPVEAVLCDLFTEVLSREGVGVDDDFFVLGGDSILSMLLVSAARRAGLAISSRQVFEKRTPAGLAGVADVLGENLTADGESGVGDVPLTPVMRELVERVGLDRLSEVVQSNRVRTPVGVDVVVLASAVRALVERHEVLRARLVSDAGAGAGVGVGSAGLRLVVPEEVPDRVWVRRVDAAGLGAAEVDVLVGVEAEAAVARLDPSAGVMFDAVWFDGGSEAEGQLLLVAHHLVVDGVSWRVVLGDLASAFGELSAGRGAGLEPVVTSFRHWARGLAAQAGSAGRLGELAAWRGLWEGAGRVLGGLVLDPVRDVESSVRRVSVRVPVGVTAGLLGGVPAAFHAGVEDVLLAGLVGAVAGWEVAGGSSVFVVDVEGHGRVPLGEGDDLSRTVGWFTGVRPVRVDVRGVDAGAARSGGGAAGELVKRVKEQLRNVPGDGLGFGVLRYLNEETAGVLAGLPTPEIGFNYLGRFSSRDDTWQLIGDDFGGGVGGDFPVLHALEVMGVVRDLAGGPELVLSVSWPERLLGEGSARALVEGWAGMLEGLVAHVERAGGGGFTPSDFPLVALDQARVEEVEAAVAGLVEVLPVSPLQEGLLFHSLFDQDDTDVYVEQLVLEVRGLLDVGVLRASWQAVVDRHAGLRAGFWQPSGVEQPVQVIAEGVRLPWQEADLSSLDSLTAVAGSEDLEREERARRFDLARPPLVRVLLVRVGVDEWRLAVTLHHLVLDGWSLPVLLREVWTAYAAGGSGAGLPVVTPYREYAAWLARQDGEAARDAWRRTLAGVEEPTLVAPAASRNTVVEPRQLTAAPGAELAAALGELARGAGVTVNTVVQVAWAVVVGALAGRRDVVFGATVAGRPAELPGMETMLGLFINTVPVRVRLDGSCTVAELLGVVQAEQSGLLDHQHLGLSEIQRVAGPGAGFDTLLAFENFPGDPDVPSSLDAVVVTGAGMRESTHFVLALGVDPAELRLRLDYRPDLFDAGRAERVVRRVVRVLEQIAADPRVRLGEIDVLDADERTRVVEEWNGPARPVPLTSWLDLFDGRVHATPEAVAVRCGSVELSYAELDARANRLARYVRRSGVGVEDRVGLRLPRGVDMVMAVVAVWKAGAAYVPLDPEYPAERLAFMAADSGAALVIDEEWLADAADALAVESAEPPAVPSDPQRLAYVIYTSGSTGRPKGVAVAHGGLSNLVAAMGPVLGAGPGEVTLQFASFSFDASVLDVAVTLARGGTLAIASSEERTDAQALAEMIRDSGVTVASVVPSLLSVLDPQAVSGVRNWVLGAERLSADLAARWRAQAGVWNTYGPTEATVMATAVEIAEGISAEDAPPAIGRPLPGCRVFVLDEFLRPTPVGVVGEVYLAGAGLARGYLGRVDLTAERFVASPFGAGDRMYRTGDLARWSDDGLLHFAGRADEQVKIRGFRIELGEVESVVAAHPDVAQAIVVVREGRLAAYVVSSGEPAGVREFAAERLPEYMVPATVVRLDELPLTPNGKIDQSALPAPEVERAAGRAPSSPAEAVLCDLFAEVLGLERVGIDDSFFALGGDSILSMLLVSGARRAGWVLSPRQVFEEQTPARLALVAQALTDGAASGSESGVGDVPLTPVMRELIERVGLDALGQAVQSSVVRTPVGVDVVVLASAVRALVERHEVLRARLVSDADAGAGAGVGVGVGSAGLRLVVPEEVPDRVWVRRVDAAGLGAAEVDVLVGVEAEAAVARLDPSAGVMFDAVWLDEGPGHTGRLLLVANHLVMDTVSWRVVLGDLASAFGELSAGRGAGLEPVVTSFRHWARGLAAQAGSAGRLGELAAWRGLWEGAGRVLGGLVLDPVRDVESSVRRVSVRVPVGVTAGLLGGVPAAFHAGVEDVLLAGLVGAVAGWEVAGGSSVFVVDVEGHGRVPLGEGDDLSRTVGWFTGVRPVRVDVRGVDAGAARSGGGAAGELVKRVKEQLRNVPGDGLGFGVLRYLNEETAGVLAGLPTPEIGFNYLGRVDAGTSEAGQGRDWAPVGEGVVGESVGGDFPVLHALEVMGVVRDLAGGPELVLSVSWPERLLGEGSARALVEGWAGMLEGLVAHVERAGGGGFTPSDFPLVALDQARVEEVEAAVAGLVEVLPVSPLQEGLLFHSLFDVGSVDVYVEQLVLEVRGLLDVGVLRASWQAVVDRHAGLRAGFWQPSGSVRPVQVIAEGVEVPWRCVDLSRVSGGQAWAESERIAVEERARRFDLARPPLLRLLLVRVGVDEWRLAVTLHHLVLDGWSLPLLLREVWTAYAVGGSAVGLPVVTPYREYAAWLARQDGEAARDAWRRTLAGVEEPTLVAPADPARVPGETANVSAQLSPQRARDLERLARGAGVTVNTVVQVAWAVVVGALAGRRDVVFGATVAGRPAELPGMETMLGLFINTVPVRVRLDGSCAVAELLGVVQAEQSGLLDHQHLGLSEIQRVAGPGAGFDTLLAFENFPGDPDVPSSLDAVVVTGAGMRESTHFVLALGVDPAELRLRLDYRPDLFDAGRAERVVRRVVRVLEQIAADPQVLLSGLDVLDADERARVLTEWNATEEPVGSATVVELVAQWAARTPDASAVRCGSVELSYAELDARANRLARLLRECGVGVESRVGLRLPRGVDMVVAILAVWKAGAAYVPLDPEYPAERLAFMAADSGAALVIDEAWLADAAVAAQSDAPLGVEVGSDQLAYVIYTSGSTGRPKGVAVAHGGLSNLVAAMGPVLGAGPGEVTLQFASFSFDASVLDVAVTLARGGTLAIASGEERTDAQALAEMIRDSGVTVASVVPSLLSVLDPGSVPGVRNWVLGAERLSADLAARWRAQAGVWNTYGPTEATVMTTAVEIAEGISPEDAPPAIGRPLTNTRVFVLDDFLRPALIGAVGEVYLTGPGLARGYLGRPDLTAERFVACPFLPGQRMYRTGDLARWSDDGLLHFAGRADDQVKVRGFRIELGEVESVVAAHPDVTQAAVLVRDDRLVAYAVSQGDPASIRAFAAERLPEYMVPTTVMLLGEFPLTPNGKIDRSALPAPEREHGAGRAPSTPVETVLCGLFAEVLGAEGVGVDDDFFVLGGDSIMSMQLASRARRAGWVLSPRQVFEERTPARLAGVVEPVEAAAQGVRDVGTGEVAFTPVMKAVGDTAASPEFAQWMAVVAPPRLGVEVLSAGLSAVVDAHDMLRARLVAGEDRFVVGARGSVDGSGLVSRVDAAGQGQAGQGQAGLEQVVGVAARAAVGRLDPVAGVMVQVVWVDAGPGVPGRIVLVAHHLVVDGVSWRVLLPDLRAACEAVLAGRSPVLDVVGTSFRRWSQLLAEEAVSERRGAELDAWTRILATPGPLLAGRALDPVRDTVAVLRRREWQVPADVARTLVGRTAAAFHCGVHEVLLAALVGAVGVWRPEHAGTGLLVDVEGHGREAAVEGVDLSRTVGWFTSVHPVRLATGGADLGEVLAGGAAAGVLLKTVKEQVQAVPGSDGLGYGLLRHLNPATGPILARLPVPQVGFNYLGRFTEGRSAEAWEPAADAGPVGAADPHAPAAHALDAGAVVRDTSEGPELTISLAWPGTLVEDAERLGELWREMLAGLAAHTDADPGAGGHTPSDFPLLTLTQDNVEELEAAVPDLVDVWPLSPLQQGLLFHTTLAEQGPDVYEGQRALLLTGPLDAARLRRAWQTVVARHPVLRAGFHRGVADEAVQVIAGQVTVPWWEADVSGLPPDRADAEVARLCAAEMAERFDLTAPPLLRVLLIRLGTELHRMVVTTHHVVVDGWSLPVLFDELSAAYASYAADGAARAALPPATSYREYLAWLGRQDKEAARAMWRAELAGTEGPSRVAAAESTREPARPVPLEFECSAELTAGLADLARTHGLTMNTVVQGAWALLLARLTGRTDVVFGSTVAGRPAEVPGLDSAVGLFINTLPVRVRLDPAQSAVDLLTDLQRRQVALMGHQHLGLAEIQRTAGSGAEFDTLVVYENYPRTADDATGDAPGALSIRPDGKSRDASHYALALIMAPGDRLAGEVVYRPDLFTRDWAARQRERLLCVLEQLAADATLPVSRVSLLAADERARLAEWNDTARPVSAAPLPELLRRQARRTPDAPALASAPDGRTLSYAEAEAEAGRLARHLIATGGVGPESRVAVIAERSVTTVLTLLAVSMAGGAFVPVDPGYPPDRIAYMLRDSDPALVVCPTGSRAVVPAEFADRVLVVDDTAVVAAVADRPAGAVEDAERLMPLEPEHTAYVIYTSGSTGRPKGVEVLHAGLANLAQAQIERFAVHPGARVLQFASLSFDASVSELCMALLSGGTLVVAGAEHLPPNVSLAEALRRTRATHVTVPPSLLAVAETLPDTLETVAVAGEVCPAAVADRWSSGRRLVNAYGPTEATVCAAMSPPLSAGGGDTVPIGEPMANVRVFVLDAFLQPVPAGSSGELYIVGPGLARGYAGRPGLSAARFVACPYVEGARMYRSGDLARWTPDGQLVFQGRADEQVKIRGFRVEPGEVESVLGTHPGVAHATVVVREDQPGEKRLVGYLVPAPGEPLDGDGVREFAAARLPEYMVPAAFVVLDALPLTVNGKVDRAALPAPERAPAGAGRAPSTPAEVALCGLFAEVLGAEGVGVDDDFFVLGGDSIMSMQLASRARRAGWVLSPRQVFEERTPARLARVAERPDGQAADGEVSGVGEVAFTPVMKAVGEAALRPGFAQWMAVVAPPRLGVEVLSAGLSAVVDAHDMLRARLVAGEDRFVVGARGSVDGSGLVSRVDAAGQGQGGLEQVVGVAARAAVGRLDPVAGVMVQVVWVDAGPGVPGRIVLVAHHLVVDGVSWRVLLPDLRAACEAVLAGRPPVLDVVGTSFRRWSQLLAEEAVSERRGAELDAWTRVLATPGPLLGRRPLDPARDTVAVLRRGEWRVPVEVAETLMTRTAAAFHCGVHEVLLAALVGAVGVWRPEQAGTGLLVDVEGHGREATVEGVDLSRTVGWFTSVHPVRLATGGADLGEVLAGGAAAGVLLKTVKEQVQAVPGSDGLGYGLLRHLNPATGPILARLPVPQVGFNYLGRFTEGDSSGAWEPAAEAGPGGAADPEAPVLHLLDAGAVVRDTSGGPELTISLAWPGTLVEDAERLGELWREMLAGLAAHTDADPGAGGHTPSDFPLLALTQDEVEEFEAIAAEREGGQ</sequence>
<dbReference type="Gene3D" id="3.30.559.10">
    <property type="entry name" value="Chloramphenicol acetyltransferase-like domain"/>
    <property type="match status" value="9"/>
</dbReference>
<dbReference type="NCBIfam" id="NF003417">
    <property type="entry name" value="PRK04813.1"/>
    <property type="match status" value="5"/>
</dbReference>
<dbReference type="SUPFAM" id="SSF47336">
    <property type="entry name" value="ACP-like"/>
    <property type="match status" value="5"/>
</dbReference>
<proteinExistence type="predicted"/>
<dbReference type="PANTHER" id="PTHR45527:SF1">
    <property type="entry name" value="FATTY ACID SYNTHASE"/>
    <property type="match status" value="1"/>
</dbReference>
<evidence type="ECO:0000256" key="6">
    <source>
        <dbReference type="SAM" id="MobiDB-lite"/>
    </source>
</evidence>
<dbReference type="Proteomes" id="UP001231675">
    <property type="component" value="Unassembled WGS sequence"/>
</dbReference>
<evidence type="ECO:0000259" key="7">
    <source>
        <dbReference type="PROSITE" id="PS50075"/>
    </source>
</evidence>
<dbReference type="InterPro" id="IPR000873">
    <property type="entry name" value="AMP-dep_synth/lig_dom"/>
</dbReference>
<dbReference type="Gene3D" id="3.30.559.30">
    <property type="entry name" value="Nonribosomal peptide synthetase, condensation domain"/>
    <property type="match status" value="9"/>
</dbReference>
<dbReference type="Pfam" id="PF00668">
    <property type="entry name" value="Condensation"/>
    <property type="match status" value="9"/>
</dbReference>
<feature type="domain" description="Carrier" evidence="7">
    <location>
        <begin position="3529"/>
        <end position="3603"/>
    </location>
</feature>
<dbReference type="PROSITE" id="PS00455">
    <property type="entry name" value="AMP_BINDING"/>
    <property type="match status" value="5"/>
</dbReference>
<dbReference type="InterPro" id="IPR009081">
    <property type="entry name" value="PP-bd_ACP"/>
</dbReference>
<keyword evidence="2" id="KW-0596">Phosphopantetheine</keyword>
<evidence type="ECO:0000256" key="1">
    <source>
        <dbReference type="ARBA" id="ARBA00001957"/>
    </source>
</evidence>
<feature type="compositionally biased region" description="Basic and acidic residues" evidence="6">
    <location>
        <begin position="1"/>
        <end position="16"/>
    </location>
</feature>
<dbReference type="InterPro" id="IPR001242">
    <property type="entry name" value="Condensation_dom"/>
</dbReference>
<evidence type="ECO:0000256" key="3">
    <source>
        <dbReference type="ARBA" id="ARBA00022553"/>
    </source>
</evidence>
<evidence type="ECO:0000313" key="8">
    <source>
        <dbReference type="EMBL" id="MDP9685023.1"/>
    </source>
</evidence>
<keyword evidence="5" id="KW-0045">Antibiotic biosynthesis</keyword>
<dbReference type="RefSeq" id="WP_306887911.1">
    <property type="nucleotide sequence ID" value="NZ_JAURUD010000001.1"/>
</dbReference>
<evidence type="ECO:0000313" key="9">
    <source>
        <dbReference type="Proteomes" id="UP001231675"/>
    </source>
</evidence>
<name>A0ABT9LNA5_STRGD</name>
<dbReference type="PANTHER" id="PTHR45527">
    <property type="entry name" value="NONRIBOSOMAL PEPTIDE SYNTHETASE"/>
    <property type="match status" value="1"/>
</dbReference>
<dbReference type="InterPro" id="IPR045851">
    <property type="entry name" value="AMP-bd_C_sf"/>
</dbReference>
<dbReference type="Pfam" id="PF13193">
    <property type="entry name" value="AMP-binding_C"/>
    <property type="match status" value="5"/>
</dbReference>
<feature type="domain" description="Carrier" evidence="7">
    <location>
        <begin position="2021"/>
        <end position="2095"/>
    </location>
</feature>